<keyword evidence="5 7" id="KW-0378">Hydrolase</keyword>
<dbReference type="PROSITE" id="PS00760">
    <property type="entry name" value="SPASE_I_2"/>
    <property type="match status" value="1"/>
</dbReference>
<dbReference type="CDD" id="cd06530">
    <property type="entry name" value="S26_SPase_I"/>
    <property type="match status" value="1"/>
</dbReference>
<feature type="transmembrane region" description="Helical" evidence="7">
    <location>
        <begin position="7"/>
        <end position="28"/>
    </location>
</feature>
<dbReference type="Proteomes" id="UP000581688">
    <property type="component" value="Unassembled WGS sequence"/>
</dbReference>
<dbReference type="GO" id="GO:0009003">
    <property type="term" value="F:signal peptidase activity"/>
    <property type="evidence" value="ECO:0007669"/>
    <property type="project" value="UniProtKB-EC"/>
</dbReference>
<feature type="domain" description="Peptidase S26" evidence="8">
    <location>
        <begin position="8"/>
        <end position="175"/>
    </location>
</feature>
<dbReference type="InterPro" id="IPR019757">
    <property type="entry name" value="Pept_S26A_signal_pept_1_Lys-AS"/>
</dbReference>
<evidence type="ECO:0000256" key="3">
    <source>
        <dbReference type="ARBA" id="ARBA00009370"/>
    </source>
</evidence>
<evidence type="ECO:0000256" key="4">
    <source>
        <dbReference type="ARBA" id="ARBA00013208"/>
    </source>
</evidence>
<dbReference type="InterPro" id="IPR019758">
    <property type="entry name" value="Pept_S26A_signal_pept_1_CS"/>
</dbReference>
<dbReference type="Pfam" id="PF10502">
    <property type="entry name" value="Peptidase_S26"/>
    <property type="match status" value="1"/>
</dbReference>
<dbReference type="InterPro" id="IPR019533">
    <property type="entry name" value="Peptidase_S26"/>
</dbReference>
<organism evidence="9 10">
    <name type="scientific">Salirhabdus euzebyi</name>
    <dbReference type="NCBI Taxonomy" id="394506"/>
    <lineage>
        <taxon>Bacteria</taxon>
        <taxon>Bacillati</taxon>
        <taxon>Bacillota</taxon>
        <taxon>Bacilli</taxon>
        <taxon>Bacillales</taxon>
        <taxon>Bacillaceae</taxon>
        <taxon>Salirhabdus</taxon>
    </lineage>
</organism>
<keyword evidence="7" id="KW-0472">Membrane</keyword>
<evidence type="ECO:0000313" key="9">
    <source>
        <dbReference type="EMBL" id="MBB6452944.1"/>
    </source>
</evidence>
<dbReference type="RefSeq" id="WP_246199946.1">
    <property type="nucleotide sequence ID" value="NZ_CADDWK010000003.1"/>
</dbReference>
<keyword evidence="7" id="KW-1133">Transmembrane helix</keyword>
<gene>
    <name evidence="9" type="ORF">HNQ94_001390</name>
</gene>
<feature type="active site" evidence="6">
    <location>
        <position position="38"/>
    </location>
</feature>
<keyword evidence="10" id="KW-1185">Reference proteome</keyword>
<dbReference type="AlphaFoldDB" id="A0A841Q3H4"/>
<dbReference type="InterPro" id="IPR036286">
    <property type="entry name" value="LexA/Signal_pep-like_sf"/>
</dbReference>
<evidence type="ECO:0000256" key="1">
    <source>
        <dbReference type="ARBA" id="ARBA00000677"/>
    </source>
</evidence>
<evidence type="ECO:0000256" key="5">
    <source>
        <dbReference type="ARBA" id="ARBA00022801"/>
    </source>
</evidence>
<dbReference type="PRINTS" id="PR00727">
    <property type="entry name" value="LEADERPTASE"/>
</dbReference>
<dbReference type="PROSITE" id="PS00761">
    <property type="entry name" value="SPASE_I_3"/>
    <property type="match status" value="1"/>
</dbReference>
<dbReference type="SUPFAM" id="SSF51306">
    <property type="entry name" value="LexA/Signal peptidase"/>
    <property type="match status" value="1"/>
</dbReference>
<name>A0A841Q3H4_9BACI</name>
<dbReference type="GO" id="GO:0006465">
    <property type="term" value="P:signal peptide processing"/>
    <property type="evidence" value="ECO:0007669"/>
    <property type="project" value="InterPro"/>
</dbReference>
<comment type="catalytic activity">
    <reaction evidence="1 7">
        <text>Cleavage of hydrophobic, N-terminal signal or leader sequences from secreted and periplasmic proteins.</text>
        <dbReference type="EC" id="3.4.21.89"/>
    </reaction>
</comment>
<evidence type="ECO:0000256" key="6">
    <source>
        <dbReference type="PIRSR" id="PIRSR600223-1"/>
    </source>
</evidence>
<evidence type="ECO:0000256" key="7">
    <source>
        <dbReference type="RuleBase" id="RU362042"/>
    </source>
</evidence>
<protein>
    <recommendedName>
        <fullName evidence="4 7">Signal peptidase I</fullName>
        <ecNumber evidence="4 7">3.4.21.89</ecNumber>
    </recommendedName>
</protein>
<dbReference type="InterPro" id="IPR000223">
    <property type="entry name" value="Pept_S26A_signal_pept_1"/>
</dbReference>
<comment type="caution">
    <text evidence="9">The sequence shown here is derived from an EMBL/GenBank/DDBJ whole genome shotgun (WGS) entry which is preliminary data.</text>
</comment>
<keyword evidence="7" id="KW-0812">Transmembrane</keyword>
<dbReference type="EMBL" id="JACHGH010000003">
    <property type="protein sequence ID" value="MBB6452944.1"/>
    <property type="molecule type" value="Genomic_DNA"/>
</dbReference>
<reference evidence="9 10" key="1">
    <citation type="submission" date="2020-08" db="EMBL/GenBank/DDBJ databases">
        <title>Genomic Encyclopedia of Type Strains, Phase IV (KMG-IV): sequencing the most valuable type-strain genomes for metagenomic binning, comparative biology and taxonomic classification.</title>
        <authorList>
            <person name="Goeker M."/>
        </authorList>
    </citation>
    <scope>NUCLEOTIDE SEQUENCE [LARGE SCALE GENOMIC DNA]</scope>
    <source>
        <strain evidence="9 10">DSM 19612</strain>
    </source>
</reference>
<proteinExistence type="inferred from homology"/>
<evidence type="ECO:0000259" key="8">
    <source>
        <dbReference type="Pfam" id="PF10502"/>
    </source>
</evidence>
<dbReference type="GO" id="GO:0004252">
    <property type="term" value="F:serine-type endopeptidase activity"/>
    <property type="evidence" value="ECO:0007669"/>
    <property type="project" value="InterPro"/>
</dbReference>
<comment type="subcellular location">
    <subcellularLocation>
        <location evidence="2">Cell membrane</location>
        <topology evidence="2">Single-pass type II membrane protein</topology>
    </subcellularLocation>
    <subcellularLocation>
        <location evidence="7">Membrane</location>
        <topology evidence="7">Single-pass type II membrane protein</topology>
    </subcellularLocation>
</comment>
<dbReference type="PANTHER" id="PTHR43390:SF1">
    <property type="entry name" value="CHLOROPLAST PROCESSING PEPTIDASE"/>
    <property type="match status" value="1"/>
</dbReference>
<feature type="active site" evidence="6">
    <location>
        <position position="79"/>
    </location>
</feature>
<dbReference type="NCBIfam" id="TIGR02227">
    <property type="entry name" value="sigpep_I_bact"/>
    <property type="match status" value="1"/>
</dbReference>
<dbReference type="Gene3D" id="2.10.109.10">
    <property type="entry name" value="Umud Fragment, subunit A"/>
    <property type="match status" value="1"/>
</dbReference>
<sequence>MTLVRELISWIKVIIIAIGVAFLIRTFLFTPIVVEGPSMLPTLESNDHMVVNKFSYRFSEPKRFDIIVFHSPEKSDYIKRIIGLPGEHIAYKDEILYVDGQAILEPFIKERLEKLMSPSHYTHDFRLEEVEGGYEVIPDGHVFVLGDNRTNSTDSRFIGPVPYDQIVGKAQLVYWPFKHFRIVQ</sequence>
<dbReference type="GO" id="GO:0005886">
    <property type="term" value="C:plasma membrane"/>
    <property type="evidence" value="ECO:0007669"/>
    <property type="project" value="UniProtKB-SubCell"/>
</dbReference>
<dbReference type="EC" id="3.4.21.89" evidence="4 7"/>
<dbReference type="PANTHER" id="PTHR43390">
    <property type="entry name" value="SIGNAL PEPTIDASE I"/>
    <property type="match status" value="1"/>
</dbReference>
<evidence type="ECO:0000256" key="2">
    <source>
        <dbReference type="ARBA" id="ARBA00004401"/>
    </source>
</evidence>
<comment type="similarity">
    <text evidence="3 7">Belongs to the peptidase S26 family.</text>
</comment>
<evidence type="ECO:0000313" key="10">
    <source>
        <dbReference type="Proteomes" id="UP000581688"/>
    </source>
</evidence>
<keyword evidence="7" id="KW-0645">Protease</keyword>
<accession>A0A841Q3H4</accession>